<proteinExistence type="predicted"/>
<dbReference type="PANTHER" id="PTHR46211">
    <property type="entry name" value="GLYCEROPHOSPHORYL DIESTER PHOSPHODIESTERASE"/>
    <property type="match status" value="1"/>
</dbReference>
<evidence type="ECO:0000313" key="3">
    <source>
        <dbReference type="Proteomes" id="UP000270219"/>
    </source>
</evidence>
<dbReference type="Proteomes" id="UP000270219">
    <property type="component" value="Unassembled WGS sequence"/>
</dbReference>
<dbReference type="AlphaFoldDB" id="A0A498DBI2"/>
<gene>
    <name evidence="2" type="ORF">D8M04_09495</name>
</gene>
<keyword evidence="3" id="KW-1185">Reference proteome</keyword>
<evidence type="ECO:0000259" key="1">
    <source>
        <dbReference type="PROSITE" id="PS51704"/>
    </source>
</evidence>
<protein>
    <submittedName>
        <fullName evidence="2">Glycerophosphodiester phosphodiesterase</fullName>
    </submittedName>
</protein>
<dbReference type="EMBL" id="RCHR01000003">
    <property type="protein sequence ID" value="RLL45093.1"/>
    <property type="molecule type" value="Genomic_DNA"/>
</dbReference>
<dbReference type="PROSITE" id="PS51704">
    <property type="entry name" value="GP_PDE"/>
    <property type="match status" value="1"/>
</dbReference>
<dbReference type="InterPro" id="IPR017946">
    <property type="entry name" value="PLC-like_Pdiesterase_TIM-brl"/>
</dbReference>
<organism evidence="2 3">
    <name type="scientific">Oceanobacillus piezotolerans</name>
    <dbReference type="NCBI Taxonomy" id="2448030"/>
    <lineage>
        <taxon>Bacteria</taxon>
        <taxon>Bacillati</taxon>
        <taxon>Bacillota</taxon>
        <taxon>Bacilli</taxon>
        <taxon>Bacillales</taxon>
        <taxon>Bacillaceae</taxon>
        <taxon>Oceanobacillus</taxon>
    </lineage>
</organism>
<dbReference type="Pfam" id="PF03009">
    <property type="entry name" value="GDPD"/>
    <property type="match status" value="1"/>
</dbReference>
<sequence>MKEKCLFRKTAFFLIISIIALTGCTPEVPQPGLVDPPKIIAHRGANDRFNEHTLTAYKIAANDGVDALEIDLRMTKDDVLIAMHDETIDRTTNGEGEPEHYTIEEMKEYETVEVFNQKESEEEIPTLVEILDTFGTSEHYYIETRLVDGATEMEEPLINYLNMYDLVEKSLVTIQSFSQASLEKIQQLEDDIPLTLLYKKGNFELEEAIAVSYPIIGMESTDVTVTNVNQLHRAGKEVHVYFTNPSSQREEQKRVHELNVDGFFTDDILFTKELIAGNE</sequence>
<dbReference type="PANTHER" id="PTHR46211:SF14">
    <property type="entry name" value="GLYCEROPHOSPHODIESTER PHOSPHODIESTERASE"/>
    <property type="match status" value="1"/>
</dbReference>
<name>A0A498DBI2_9BACI</name>
<dbReference type="SUPFAM" id="SSF51695">
    <property type="entry name" value="PLC-like phosphodiesterases"/>
    <property type="match status" value="1"/>
</dbReference>
<dbReference type="Gene3D" id="3.20.20.190">
    <property type="entry name" value="Phosphatidylinositol (PI) phosphodiesterase"/>
    <property type="match status" value="1"/>
</dbReference>
<dbReference type="PROSITE" id="PS51257">
    <property type="entry name" value="PROKAR_LIPOPROTEIN"/>
    <property type="match status" value="1"/>
</dbReference>
<evidence type="ECO:0000313" key="2">
    <source>
        <dbReference type="EMBL" id="RLL45093.1"/>
    </source>
</evidence>
<dbReference type="InterPro" id="IPR030395">
    <property type="entry name" value="GP_PDE_dom"/>
</dbReference>
<comment type="caution">
    <text evidence="2">The sequence shown here is derived from an EMBL/GenBank/DDBJ whole genome shotgun (WGS) entry which is preliminary data.</text>
</comment>
<feature type="domain" description="GP-PDE" evidence="1">
    <location>
        <begin position="37"/>
        <end position="275"/>
    </location>
</feature>
<dbReference type="GO" id="GO:0006629">
    <property type="term" value="P:lipid metabolic process"/>
    <property type="evidence" value="ECO:0007669"/>
    <property type="project" value="InterPro"/>
</dbReference>
<dbReference type="GO" id="GO:0008081">
    <property type="term" value="F:phosphoric diester hydrolase activity"/>
    <property type="evidence" value="ECO:0007669"/>
    <property type="project" value="InterPro"/>
</dbReference>
<reference evidence="2 3" key="1">
    <citation type="submission" date="2018-10" db="EMBL/GenBank/DDBJ databases">
        <title>Oceanobacillus sp. YLB-02 draft genome.</title>
        <authorList>
            <person name="Yu L."/>
        </authorList>
    </citation>
    <scope>NUCLEOTIDE SEQUENCE [LARGE SCALE GENOMIC DNA]</scope>
    <source>
        <strain evidence="2 3">YLB-02</strain>
    </source>
</reference>
<accession>A0A498DBI2</accession>